<proteinExistence type="inferred from homology"/>
<comment type="similarity">
    <text evidence="1">Belongs to the peptidase S33 family.</text>
</comment>
<evidence type="ECO:0000256" key="1">
    <source>
        <dbReference type="ARBA" id="ARBA00010088"/>
    </source>
</evidence>
<keyword evidence="4" id="KW-0031">Aminopeptidase</keyword>
<dbReference type="InterPro" id="IPR050266">
    <property type="entry name" value="AB_hydrolase_sf"/>
</dbReference>
<evidence type="ECO:0000313" key="5">
    <source>
        <dbReference type="Proteomes" id="UP000569914"/>
    </source>
</evidence>
<keyword evidence="5" id="KW-1185">Reference proteome</keyword>
<dbReference type="InterPro" id="IPR002410">
    <property type="entry name" value="Peptidase_S33"/>
</dbReference>
<evidence type="ECO:0000313" key="4">
    <source>
        <dbReference type="EMBL" id="NYE71111.1"/>
    </source>
</evidence>
<dbReference type="EMBL" id="JACCBU010000001">
    <property type="protein sequence ID" value="NYE71111.1"/>
    <property type="molecule type" value="Genomic_DNA"/>
</dbReference>
<reference evidence="4 5" key="1">
    <citation type="submission" date="2020-07" db="EMBL/GenBank/DDBJ databases">
        <title>Sequencing the genomes of 1000 actinobacteria strains.</title>
        <authorList>
            <person name="Klenk H.-P."/>
        </authorList>
    </citation>
    <scope>NUCLEOTIDE SEQUENCE [LARGE SCALE GENOMIC DNA]</scope>
    <source>
        <strain evidence="4 5">DSM 22083</strain>
    </source>
</reference>
<comment type="caution">
    <text evidence="4">The sequence shown here is derived from an EMBL/GenBank/DDBJ whole genome shotgun (WGS) entry which is preliminary data.</text>
</comment>
<dbReference type="Pfam" id="PF00561">
    <property type="entry name" value="Abhydrolase_1"/>
    <property type="match status" value="1"/>
</dbReference>
<sequence>MERVRLSDGAELATWRTGTVTGRPPVVLLHGGPGLWDYLEPVAAMIDTLAPIFRYDQRGCGRSTPSDDQSMATSLADLEQLRQAWQAPELILIGHSFGATLALAYAAEFPDRVAAVGYLAGLGTGDWRTPYRAERERRQRQYADRLARLTAQQRSRDEEIEWRRLRWVHDYADPDRGLELARPMAESENKINFQANREVRFDDADLVGWAGAVRCPVTFLHGDRDPRPVANVVELAGLVRRSRKRIIADAGHLPWLERPAETAELLHEVIIEAG</sequence>
<name>A0A7Y9I6B8_9ACTN</name>
<evidence type="ECO:0000259" key="3">
    <source>
        <dbReference type="Pfam" id="PF00561"/>
    </source>
</evidence>
<accession>A0A7Y9I6B8</accession>
<protein>
    <submittedName>
        <fullName evidence="4">Proline iminopeptidase</fullName>
        <ecNumber evidence="4">3.4.11.5</ecNumber>
    </submittedName>
</protein>
<evidence type="ECO:0000256" key="2">
    <source>
        <dbReference type="ARBA" id="ARBA00022801"/>
    </source>
</evidence>
<gene>
    <name evidence="4" type="ORF">BKA15_002440</name>
</gene>
<dbReference type="GO" id="GO:0016020">
    <property type="term" value="C:membrane"/>
    <property type="evidence" value="ECO:0007669"/>
    <property type="project" value="TreeGrafter"/>
</dbReference>
<organism evidence="4 5">
    <name type="scientific">Microlunatus parietis</name>
    <dbReference type="NCBI Taxonomy" id="682979"/>
    <lineage>
        <taxon>Bacteria</taxon>
        <taxon>Bacillati</taxon>
        <taxon>Actinomycetota</taxon>
        <taxon>Actinomycetes</taxon>
        <taxon>Propionibacteriales</taxon>
        <taxon>Propionibacteriaceae</taxon>
        <taxon>Microlunatus</taxon>
    </lineage>
</organism>
<dbReference type="InterPro" id="IPR029058">
    <property type="entry name" value="AB_hydrolase_fold"/>
</dbReference>
<keyword evidence="4" id="KW-0645">Protease</keyword>
<dbReference type="GO" id="GO:0006508">
    <property type="term" value="P:proteolysis"/>
    <property type="evidence" value="ECO:0007669"/>
    <property type="project" value="InterPro"/>
</dbReference>
<dbReference type="InterPro" id="IPR000073">
    <property type="entry name" value="AB_hydrolase_1"/>
</dbReference>
<dbReference type="PANTHER" id="PTHR43798:SF31">
    <property type="entry name" value="AB HYDROLASE SUPERFAMILY PROTEIN YCLE"/>
    <property type="match status" value="1"/>
</dbReference>
<keyword evidence="2 4" id="KW-0378">Hydrolase</keyword>
<dbReference type="GO" id="GO:0004177">
    <property type="term" value="F:aminopeptidase activity"/>
    <property type="evidence" value="ECO:0007669"/>
    <property type="project" value="UniProtKB-KW"/>
</dbReference>
<dbReference type="Proteomes" id="UP000569914">
    <property type="component" value="Unassembled WGS sequence"/>
</dbReference>
<dbReference type="PANTHER" id="PTHR43798">
    <property type="entry name" value="MONOACYLGLYCEROL LIPASE"/>
    <property type="match status" value="1"/>
</dbReference>
<dbReference type="RefSeq" id="WP_179751043.1">
    <property type="nucleotide sequence ID" value="NZ_JACCBU010000001.1"/>
</dbReference>
<dbReference type="PRINTS" id="PR00793">
    <property type="entry name" value="PROAMNOPTASE"/>
</dbReference>
<dbReference type="AlphaFoldDB" id="A0A7Y9I6B8"/>
<feature type="domain" description="AB hydrolase-1" evidence="3">
    <location>
        <begin position="24"/>
        <end position="259"/>
    </location>
</feature>
<dbReference type="Gene3D" id="3.40.50.1820">
    <property type="entry name" value="alpha/beta hydrolase"/>
    <property type="match status" value="1"/>
</dbReference>
<dbReference type="SUPFAM" id="SSF53474">
    <property type="entry name" value="alpha/beta-Hydrolases"/>
    <property type="match status" value="1"/>
</dbReference>
<dbReference type="EC" id="3.4.11.5" evidence="4"/>